<sequence length="144" mass="15978">MEINPTGMTDVSAWTPIQDPASMGAGITRSMCLGCKHVAEDKNVCRAREDCPIRITNYPLSSMCNKKGGRKSVVKKTGSQKRGVKKGYKYKGDGVCQFPGCNEPIKRGKYCTTNGHSQIVANRKRAYPNNPEKWLAPINRKESR</sequence>
<gene>
    <name evidence="1" type="ORF">DSCO28_50710</name>
</gene>
<evidence type="ECO:0000313" key="2">
    <source>
        <dbReference type="Proteomes" id="UP000425960"/>
    </source>
</evidence>
<dbReference type="EMBL" id="AP021876">
    <property type="protein sequence ID" value="BBO84505.1"/>
    <property type="molecule type" value="Genomic_DNA"/>
</dbReference>
<proteinExistence type="predicted"/>
<dbReference type="AlphaFoldDB" id="A0A5K7ZW67"/>
<dbReference type="KEGG" id="dov:DSCO28_50710"/>
<protein>
    <submittedName>
        <fullName evidence="1">Uncharacterized protein</fullName>
    </submittedName>
</protein>
<accession>A0A5K7ZW67</accession>
<evidence type="ECO:0000313" key="1">
    <source>
        <dbReference type="EMBL" id="BBO84505.1"/>
    </source>
</evidence>
<name>A0A5K7ZW67_9BACT</name>
<organism evidence="1 2">
    <name type="scientific">Desulfosarcina ovata subsp. sediminis</name>
    <dbReference type="NCBI Taxonomy" id="885957"/>
    <lineage>
        <taxon>Bacteria</taxon>
        <taxon>Pseudomonadati</taxon>
        <taxon>Thermodesulfobacteriota</taxon>
        <taxon>Desulfobacteria</taxon>
        <taxon>Desulfobacterales</taxon>
        <taxon>Desulfosarcinaceae</taxon>
        <taxon>Desulfosarcina</taxon>
    </lineage>
</organism>
<dbReference type="RefSeq" id="WP_155324403.1">
    <property type="nucleotide sequence ID" value="NZ_AP021876.1"/>
</dbReference>
<reference evidence="1 2" key="1">
    <citation type="submission" date="2019-11" db="EMBL/GenBank/DDBJ databases">
        <title>Comparative genomics of hydrocarbon-degrading Desulfosarcina strains.</title>
        <authorList>
            <person name="Watanabe M."/>
            <person name="Kojima H."/>
            <person name="Fukui M."/>
        </authorList>
    </citation>
    <scope>NUCLEOTIDE SEQUENCE [LARGE SCALE GENOMIC DNA]</scope>
    <source>
        <strain evidence="1 2">28bB2T</strain>
    </source>
</reference>
<dbReference type="Proteomes" id="UP000425960">
    <property type="component" value="Chromosome"/>
</dbReference>